<keyword evidence="2" id="KW-1185">Reference proteome</keyword>
<evidence type="ECO:0000313" key="1">
    <source>
        <dbReference type="EMBL" id="KAK8520262.1"/>
    </source>
</evidence>
<protein>
    <submittedName>
        <fullName evidence="1">Uncharacterized protein</fullName>
    </submittedName>
</protein>
<organism evidence="1 2">
    <name type="scientific">Hibiscus sabdariffa</name>
    <name type="common">roselle</name>
    <dbReference type="NCBI Taxonomy" id="183260"/>
    <lineage>
        <taxon>Eukaryota</taxon>
        <taxon>Viridiplantae</taxon>
        <taxon>Streptophyta</taxon>
        <taxon>Embryophyta</taxon>
        <taxon>Tracheophyta</taxon>
        <taxon>Spermatophyta</taxon>
        <taxon>Magnoliopsida</taxon>
        <taxon>eudicotyledons</taxon>
        <taxon>Gunneridae</taxon>
        <taxon>Pentapetalae</taxon>
        <taxon>rosids</taxon>
        <taxon>malvids</taxon>
        <taxon>Malvales</taxon>
        <taxon>Malvaceae</taxon>
        <taxon>Malvoideae</taxon>
        <taxon>Hibiscus</taxon>
    </lineage>
</organism>
<accession>A0ABR2CKT9</accession>
<sequence length="146" mass="16134">MGLPTPSQVIRIRPSIALAIKCLINIRAGTRFVNRVIIVFHPSSSVKITHFPLLLPDIVNSFVIRGWVQLIVIGCGIGMVDLRFGRPKGRPVEGEGGFECTFTEKEKGKEEEQNEAKGGDCVTGFVRDGIAHLDLVDVVRDTFKYI</sequence>
<gene>
    <name evidence="1" type="ORF">V6N12_004217</name>
</gene>
<dbReference type="Proteomes" id="UP001472677">
    <property type="component" value="Unassembled WGS sequence"/>
</dbReference>
<comment type="caution">
    <text evidence="1">The sequence shown here is derived from an EMBL/GenBank/DDBJ whole genome shotgun (WGS) entry which is preliminary data.</text>
</comment>
<proteinExistence type="predicted"/>
<evidence type="ECO:0000313" key="2">
    <source>
        <dbReference type="Proteomes" id="UP001472677"/>
    </source>
</evidence>
<name>A0ABR2CKT9_9ROSI</name>
<dbReference type="EMBL" id="JBBPBM010000049">
    <property type="protein sequence ID" value="KAK8520262.1"/>
    <property type="molecule type" value="Genomic_DNA"/>
</dbReference>
<reference evidence="1 2" key="1">
    <citation type="journal article" date="2024" name="G3 (Bethesda)">
        <title>Genome assembly of Hibiscus sabdariffa L. provides insights into metabolisms of medicinal natural products.</title>
        <authorList>
            <person name="Kim T."/>
        </authorList>
    </citation>
    <scope>NUCLEOTIDE SEQUENCE [LARGE SCALE GENOMIC DNA]</scope>
    <source>
        <strain evidence="1">TK-2024</strain>
        <tissue evidence="1">Old leaves</tissue>
    </source>
</reference>